<comment type="caution">
    <text evidence="1">The sequence shown here is derived from an EMBL/GenBank/DDBJ whole genome shotgun (WGS) entry which is preliminary data.</text>
</comment>
<sequence>MQNAGWSRKGKKLSSKKSGNYYQRTNIIAGYVNHKSIAPGCLVSNSYGITYKKLKEDNLWEVYCITMPKRRFESEKNTKLCTERCKNSKASGPSLLKLF</sequence>
<reference evidence="1 2" key="1">
    <citation type="journal article" date="2014" name="FEMS Microbiol. Lett.">
        <title>Draft genome sequences of three Holospora species (Holospora obtusa, Holospora undulata, and Holospora elegans), endonuclear symbiotic bacteria of the ciliate Paramecium caudatum.</title>
        <authorList>
            <person name="Dohra H."/>
            <person name="Tanaka K."/>
            <person name="Suzuki T."/>
            <person name="Fujishima M."/>
            <person name="Suzuki H."/>
        </authorList>
    </citation>
    <scope>NUCLEOTIDE SEQUENCE [LARGE SCALE GENOMIC DNA]</scope>
    <source>
        <strain evidence="1 2">F1</strain>
    </source>
</reference>
<name>W6TV26_HOLOB</name>
<accession>W6TV26</accession>
<dbReference type="AlphaFoldDB" id="W6TV26"/>
<dbReference type="EMBL" id="AWTR02000023">
    <property type="protein sequence ID" value="ETZ07622.1"/>
    <property type="molecule type" value="Genomic_DNA"/>
</dbReference>
<evidence type="ECO:0000313" key="1">
    <source>
        <dbReference type="EMBL" id="ETZ07622.1"/>
    </source>
</evidence>
<organism evidence="1 2">
    <name type="scientific">Holospora obtusa F1</name>
    <dbReference type="NCBI Taxonomy" id="1399147"/>
    <lineage>
        <taxon>Bacteria</taxon>
        <taxon>Pseudomonadati</taxon>
        <taxon>Pseudomonadota</taxon>
        <taxon>Alphaproteobacteria</taxon>
        <taxon>Holosporales</taxon>
        <taxon>Holosporaceae</taxon>
        <taxon>Holospora</taxon>
    </lineage>
</organism>
<gene>
    <name evidence="1" type="ORF">P618_200184</name>
</gene>
<proteinExistence type="predicted"/>
<keyword evidence="2" id="KW-1185">Reference proteome</keyword>
<protein>
    <submittedName>
        <fullName evidence="1">Uncharacterized protein</fullName>
    </submittedName>
</protein>
<evidence type="ECO:0000313" key="2">
    <source>
        <dbReference type="Proteomes" id="UP000019112"/>
    </source>
</evidence>
<dbReference type="eggNOG" id="COG3335">
    <property type="taxonomic scope" value="Bacteria"/>
</dbReference>
<dbReference type="Proteomes" id="UP000019112">
    <property type="component" value="Unassembled WGS sequence"/>
</dbReference>